<dbReference type="InterPro" id="IPR054491">
    <property type="entry name" value="MGH1-like_GH"/>
</dbReference>
<dbReference type="Proteomes" id="UP000280296">
    <property type="component" value="Unassembled WGS sequence"/>
</dbReference>
<dbReference type="InterPro" id="IPR008928">
    <property type="entry name" value="6-hairpin_glycosidase_sf"/>
</dbReference>
<dbReference type="GO" id="GO:0005975">
    <property type="term" value="P:carbohydrate metabolic process"/>
    <property type="evidence" value="ECO:0007669"/>
    <property type="project" value="InterPro"/>
</dbReference>
<dbReference type="RefSeq" id="WP_126725068.1">
    <property type="nucleotide sequence ID" value="NZ_RYZH01000015.1"/>
</dbReference>
<accession>A0A432MLH8</accession>
<comment type="caution">
    <text evidence="3">The sequence shown here is derived from an EMBL/GenBank/DDBJ whole genome shotgun (WGS) entry which is preliminary data.</text>
</comment>
<feature type="domain" description="Mannosylglycerate hydrolase MGH1-like glycoside hydrolase" evidence="2">
    <location>
        <begin position="403"/>
        <end position="635"/>
    </location>
</feature>
<reference evidence="3 4" key="2">
    <citation type="submission" date="2019-01" db="EMBL/GenBank/DDBJ databases">
        <title>Tautonia sociabilis, a novel thermotolerant planctomycete of Isosphaeraceae family, isolated from a 4000 m deep subterranean habitat.</title>
        <authorList>
            <person name="Kovaleva O.L."/>
            <person name="Elcheninov A.G."/>
            <person name="Van Heerden E."/>
            <person name="Toshchakov S.V."/>
            <person name="Novikov A."/>
            <person name="Bonch-Osmolovskaya E.A."/>
            <person name="Kublanov I.V."/>
        </authorList>
    </citation>
    <scope>NUCLEOTIDE SEQUENCE [LARGE SCALE GENOMIC DNA]</scope>
    <source>
        <strain evidence="3 4">GM2012</strain>
    </source>
</reference>
<organism evidence="3 4">
    <name type="scientific">Tautonia sociabilis</name>
    <dbReference type="NCBI Taxonomy" id="2080755"/>
    <lineage>
        <taxon>Bacteria</taxon>
        <taxon>Pseudomonadati</taxon>
        <taxon>Planctomycetota</taxon>
        <taxon>Planctomycetia</taxon>
        <taxon>Isosphaerales</taxon>
        <taxon>Isosphaeraceae</taxon>
        <taxon>Tautonia</taxon>
    </lineage>
</organism>
<evidence type="ECO:0000313" key="4">
    <source>
        <dbReference type="Proteomes" id="UP000280296"/>
    </source>
</evidence>
<keyword evidence="4" id="KW-1185">Reference proteome</keyword>
<dbReference type="InterPro" id="IPR012341">
    <property type="entry name" value="6hp_glycosidase-like_sf"/>
</dbReference>
<dbReference type="Pfam" id="PF22422">
    <property type="entry name" value="MGH1-like_GH"/>
    <property type="match status" value="1"/>
</dbReference>
<evidence type="ECO:0000313" key="3">
    <source>
        <dbReference type="EMBL" id="RUL87948.1"/>
    </source>
</evidence>
<protein>
    <submittedName>
        <fullName evidence="3">Amylo-alpha-1,6-glucosidase</fullName>
    </submittedName>
</protein>
<feature type="domain" description="Putative glycogen debranching enzyme N-terminal" evidence="1">
    <location>
        <begin position="21"/>
        <end position="235"/>
    </location>
</feature>
<sequence>MDETYETCLIRLRPRDDVVYISQNRSVLATGRDGFVDGGPERGLFVHQTRLLSRYRYLVDGQPPQPQALSNVEQHSWLGYYITRPPDPCGGDQCNTLGPGDPTARGTVELRISRVLGDGLHEDVDLTNFGQRSVAFTLQLDLDADFADKDETAGRRQQDGRISRTWRRVGEGVWELNLDYREEHSYDHQGNAGVARIHRGVRIHIERADSAPAYERGQIRFPIELAPHGIWHSCINVVPIIEGRVLPVLYPCRALAGTHNDYDRCRQRFLRESTAFAAPTSRTLSHVVIGTLEQARRDLAALRLHDLDQGERAWTVAAGLPGYLGLFGRDTLTAAWQAALIGPELMRGTLAELSRWQGSEVNDWRDEQPGKMLHQADTGPLASLGFNPLARYYGSITTSGFYPVVVSELWHWTGDKELIRPLIGPALKGLRWLDEYGDLDGYGFYEYLTRSEQGLKHQAWKDSGDAIVHEDGSAAQPPIATCEEQGFVYLAKLHQSEVLWWLDEKAQARRLYAEAEELKKRFHDAFWMEEEGFLALGLDAHKRQISSIGSNAGHCLATAVVDQQAARRIADRLLEDDLFSGWGVRTLSSRHPAYDPFSYHRGSVWPVEQGTFAIAFQRYGLHGHLQRLCHALFEAAAIFDAFRLPEVFSGHQRDADHPFPAHYPGANAPQAWSASAVFCLLQALLGLYPYAPLDVLLIDPHLPEWLPEITLQKLRVGSGATTIRFYRRQDGSSGYEVLEKWGTLHVVRQPSPRSLTATFAERLSDALSSLLPGR</sequence>
<name>A0A432MLH8_9BACT</name>
<gene>
    <name evidence="3" type="ORF">TsocGM_09480</name>
</gene>
<dbReference type="AlphaFoldDB" id="A0A432MLH8"/>
<dbReference type="EMBL" id="RYZH01000015">
    <property type="protein sequence ID" value="RUL87948.1"/>
    <property type="molecule type" value="Genomic_DNA"/>
</dbReference>
<evidence type="ECO:0000259" key="2">
    <source>
        <dbReference type="Pfam" id="PF22422"/>
    </source>
</evidence>
<dbReference type="InterPro" id="IPR032856">
    <property type="entry name" value="GDE_N_bis"/>
</dbReference>
<dbReference type="Gene3D" id="1.50.10.10">
    <property type="match status" value="1"/>
</dbReference>
<proteinExistence type="predicted"/>
<dbReference type="SUPFAM" id="SSF48208">
    <property type="entry name" value="Six-hairpin glycosidases"/>
    <property type="match status" value="1"/>
</dbReference>
<dbReference type="Pfam" id="PF14742">
    <property type="entry name" value="GDE_N_bis"/>
    <property type="match status" value="1"/>
</dbReference>
<dbReference type="OrthoDB" id="9759959at2"/>
<evidence type="ECO:0000259" key="1">
    <source>
        <dbReference type="Pfam" id="PF14742"/>
    </source>
</evidence>
<reference evidence="3 4" key="1">
    <citation type="submission" date="2018-12" db="EMBL/GenBank/DDBJ databases">
        <authorList>
            <person name="Toschakov S.V."/>
        </authorList>
    </citation>
    <scope>NUCLEOTIDE SEQUENCE [LARGE SCALE GENOMIC DNA]</scope>
    <source>
        <strain evidence="3 4">GM2012</strain>
    </source>
</reference>